<evidence type="ECO:0000256" key="1">
    <source>
        <dbReference type="SAM" id="SignalP"/>
    </source>
</evidence>
<dbReference type="AlphaFoldDB" id="A0A728K9W7"/>
<feature type="signal peptide" evidence="1">
    <location>
        <begin position="1"/>
        <end position="27"/>
    </location>
</feature>
<dbReference type="Gene3D" id="2.60.40.1090">
    <property type="entry name" value="Fimbrial-type adhesion domain"/>
    <property type="match status" value="1"/>
</dbReference>
<gene>
    <name evidence="2" type="ORF">GNA85_004075</name>
</gene>
<sequence length="174" mass="19076">MKKLYIRKKIKMVITMFFSILTINVSAAPTLLQTKVTVSIPEPTCSVSAPEKVDMGILTPGMKINWLPDIDVKVNCSSEVAGYVVYMLSQNKQPSSHDGIYLKQGGNDTNILLRLRGSTNNDQFTTDEQNPVSIHEGKGSGMFSHPTKIVIEVPKDAKAGEVTGTVIFKVTYQA</sequence>
<reference evidence="2" key="2">
    <citation type="submission" date="2018-07" db="EMBL/GenBank/DDBJ databases">
        <authorList>
            <consortium name="NCBI Pathogen Detection Project"/>
        </authorList>
    </citation>
    <scope>NUCLEOTIDE SEQUENCE</scope>
    <source>
        <strain evidence="2">SAL3357</strain>
    </source>
</reference>
<dbReference type="InterPro" id="IPR008966">
    <property type="entry name" value="Adhesion_dom_sf"/>
</dbReference>
<comment type="caution">
    <text evidence="2">The sequence shown here is derived from an EMBL/GenBank/DDBJ whole genome shotgun (WGS) entry which is preliminary data.</text>
</comment>
<accession>A0A728K9W7</accession>
<name>A0A728K9W7_SALER</name>
<dbReference type="SUPFAM" id="SSF49401">
    <property type="entry name" value="Bacterial adhesins"/>
    <property type="match status" value="1"/>
</dbReference>
<dbReference type="GO" id="GO:0007155">
    <property type="term" value="P:cell adhesion"/>
    <property type="evidence" value="ECO:0007669"/>
    <property type="project" value="InterPro"/>
</dbReference>
<reference evidence="2" key="1">
    <citation type="journal article" date="2018" name="Genome Biol.">
        <title>SKESA: strategic k-mer extension for scrupulous assemblies.</title>
        <authorList>
            <person name="Souvorov A."/>
            <person name="Agarwala R."/>
            <person name="Lipman D.J."/>
        </authorList>
    </citation>
    <scope>NUCLEOTIDE SEQUENCE</scope>
    <source>
        <strain evidence="2">SAL3357</strain>
    </source>
</reference>
<proteinExistence type="predicted"/>
<dbReference type="EMBL" id="DAARJD010000023">
    <property type="protein sequence ID" value="HAE2645438.1"/>
    <property type="molecule type" value="Genomic_DNA"/>
</dbReference>
<protein>
    <submittedName>
        <fullName evidence="2">Type 1 fimbrial protein</fullName>
    </submittedName>
</protein>
<keyword evidence="1" id="KW-0732">Signal</keyword>
<feature type="chain" id="PRO_5028391694" evidence="1">
    <location>
        <begin position="28"/>
        <end position="174"/>
    </location>
</feature>
<dbReference type="InterPro" id="IPR036937">
    <property type="entry name" value="Adhesion_dom_fimbrial_sf"/>
</dbReference>
<dbReference type="GO" id="GO:0009289">
    <property type="term" value="C:pilus"/>
    <property type="evidence" value="ECO:0007669"/>
    <property type="project" value="InterPro"/>
</dbReference>
<organism evidence="2">
    <name type="scientific">Salmonella enterica</name>
    <name type="common">Salmonella choleraesuis</name>
    <dbReference type="NCBI Taxonomy" id="28901"/>
    <lineage>
        <taxon>Bacteria</taxon>
        <taxon>Pseudomonadati</taxon>
        <taxon>Pseudomonadota</taxon>
        <taxon>Gammaproteobacteria</taxon>
        <taxon>Enterobacterales</taxon>
        <taxon>Enterobacteriaceae</taxon>
        <taxon>Salmonella</taxon>
    </lineage>
</organism>
<evidence type="ECO:0000313" key="2">
    <source>
        <dbReference type="EMBL" id="HAE2645438.1"/>
    </source>
</evidence>